<dbReference type="InterPro" id="IPR013324">
    <property type="entry name" value="RNA_pol_sigma_r3/r4-like"/>
</dbReference>
<evidence type="ECO:0000259" key="5">
    <source>
        <dbReference type="Pfam" id="PF04542"/>
    </source>
</evidence>
<dbReference type="InterPro" id="IPR013249">
    <property type="entry name" value="RNA_pol_sigma70_r4_t2"/>
</dbReference>
<keyword evidence="9" id="KW-1185">Reference proteome</keyword>
<evidence type="ECO:0000256" key="1">
    <source>
        <dbReference type="ARBA" id="ARBA00010641"/>
    </source>
</evidence>
<gene>
    <name evidence="8" type="ORF">EWH70_16100</name>
</gene>
<dbReference type="PANTHER" id="PTHR47756:SF2">
    <property type="entry name" value="BLL6612 PROTEIN"/>
    <property type="match status" value="1"/>
</dbReference>
<dbReference type="InterPro" id="IPR046531">
    <property type="entry name" value="DUF6596"/>
</dbReference>
<evidence type="ECO:0000256" key="4">
    <source>
        <dbReference type="ARBA" id="ARBA00023163"/>
    </source>
</evidence>
<sequence>MGDVGRVWREAGSGLLATLARRLGDLELAEDALQDALVEAIEHWPDRPPPNPAGWLATAAWRKAVDRLRRARTGDEKLALLARVPAGPGPADDRLALVFACCHPVLAVEHQVALTLRSVCGLTTEQVAAAFLLPTPTVAARVTRAKRRLREAGVRFVLPEPDELGGRLDAVLAVVYLVFNEGYLASRDTGDRPDLADEALRLGRGLELLMPTEPEVAGLVALMELHRSRAAARFDETGTLVRLADQDRARWDGELAGRAVARLNRALSARRPGPYQIQASIAALHAEAGDFADTDWRQIRVLYELLFDRSPSPVVLLGRAVATRFVHGAAAALRETDELGDRLGDYRFLHALRSELLEELGRDAEAAAAAERALALSANGAERELLRGRLSALRERLDAR</sequence>
<keyword evidence="2" id="KW-0805">Transcription regulation</keyword>
<organism evidence="8 9">
    <name type="scientific">Amycolatopsis suaedae</name>
    <dbReference type="NCBI Taxonomy" id="2510978"/>
    <lineage>
        <taxon>Bacteria</taxon>
        <taxon>Bacillati</taxon>
        <taxon>Actinomycetota</taxon>
        <taxon>Actinomycetes</taxon>
        <taxon>Pseudonocardiales</taxon>
        <taxon>Pseudonocardiaceae</taxon>
        <taxon>Amycolatopsis</taxon>
    </lineage>
</organism>
<dbReference type="InterPro" id="IPR013325">
    <property type="entry name" value="RNA_pol_sigma_r2"/>
</dbReference>
<evidence type="ECO:0000313" key="9">
    <source>
        <dbReference type="Proteomes" id="UP000292003"/>
    </source>
</evidence>
<dbReference type="RefSeq" id="WP_130476202.1">
    <property type="nucleotide sequence ID" value="NZ_SFCC01000007.1"/>
</dbReference>
<dbReference type="Pfam" id="PF04542">
    <property type="entry name" value="Sigma70_r2"/>
    <property type="match status" value="1"/>
</dbReference>
<dbReference type="InterPro" id="IPR007627">
    <property type="entry name" value="RNA_pol_sigma70_r2"/>
</dbReference>
<dbReference type="SUPFAM" id="SSF88946">
    <property type="entry name" value="Sigma2 domain of RNA polymerase sigma factors"/>
    <property type="match status" value="1"/>
</dbReference>
<keyword evidence="4" id="KW-0804">Transcription</keyword>
<accession>A0A4Q7J8A8</accession>
<dbReference type="OrthoDB" id="3206561at2"/>
<evidence type="ECO:0000259" key="6">
    <source>
        <dbReference type="Pfam" id="PF08281"/>
    </source>
</evidence>
<dbReference type="Pfam" id="PF20239">
    <property type="entry name" value="DUF6596"/>
    <property type="match status" value="1"/>
</dbReference>
<keyword evidence="3" id="KW-0731">Sigma factor</keyword>
<dbReference type="InterPro" id="IPR036388">
    <property type="entry name" value="WH-like_DNA-bd_sf"/>
</dbReference>
<dbReference type="GO" id="GO:0016987">
    <property type="term" value="F:sigma factor activity"/>
    <property type="evidence" value="ECO:0007669"/>
    <property type="project" value="UniProtKB-KW"/>
</dbReference>
<name>A0A4Q7J8A8_9PSEU</name>
<reference evidence="8 9" key="1">
    <citation type="submission" date="2019-02" db="EMBL/GenBank/DDBJ databases">
        <title>Draft genome sequence of Amycolatopsis sp. 8-3EHSu isolated from roots of Suaeda maritima.</title>
        <authorList>
            <person name="Duangmal K."/>
            <person name="Chantavorakit T."/>
        </authorList>
    </citation>
    <scope>NUCLEOTIDE SEQUENCE [LARGE SCALE GENOMIC DNA]</scope>
    <source>
        <strain evidence="8 9">8-3EHSu</strain>
    </source>
</reference>
<evidence type="ECO:0000259" key="7">
    <source>
        <dbReference type="Pfam" id="PF20239"/>
    </source>
</evidence>
<dbReference type="GO" id="GO:0003677">
    <property type="term" value="F:DNA binding"/>
    <property type="evidence" value="ECO:0007669"/>
    <property type="project" value="InterPro"/>
</dbReference>
<feature type="domain" description="DUF6596" evidence="7">
    <location>
        <begin position="167"/>
        <end position="266"/>
    </location>
</feature>
<comment type="similarity">
    <text evidence="1">Belongs to the sigma-70 factor family. ECF subfamily.</text>
</comment>
<evidence type="ECO:0000313" key="8">
    <source>
        <dbReference type="EMBL" id="RZQ63198.1"/>
    </source>
</evidence>
<protein>
    <submittedName>
        <fullName evidence="8">RNA polymerase subunit sigma-24</fullName>
    </submittedName>
</protein>
<feature type="domain" description="RNA polymerase sigma-70 region 2" evidence="5">
    <location>
        <begin position="15"/>
        <end position="72"/>
    </location>
</feature>
<dbReference type="Gene3D" id="1.10.1740.10">
    <property type="match status" value="1"/>
</dbReference>
<dbReference type="GO" id="GO:0006352">
    <property type="term" value="P:DNA-templated transcription initiation"/>
    <property type="evidence" value="ECO:0007669"/>
    <property type="project" value="InterPro"/>
</dbReference>
<dbReference type="Proteomes" id="UP000292003">
    <property type="component" value="Unassembled WGS sequence"/>
</dbReference>
<evidence type="ECO:0000256" key="3">
    <source>
        <dbReference type="ARBA" id="ARBA00023082"/>
    </source>
</evidence>
<feature type="domain" description="RNA polymerase sigma factor 70 region 4 type 2" evidence="6">
    <location>
        <begin position="101"/>
        <end position="149"/>
    </location>
</feature>
<dbReference type="SUPFAM" id="SSF88659">
    <property type="entry name" value="Sigma3 and sigma4 domains of RNA polymerase sigma factors"/>
    <property type="match status" value="1"/>
</dbReference>
<dbReference type="EMBL" id="SFCC01000007">
    <property type="protein sequence ID" value="RZQ63198.1"/>
    <property type="molecule type" value="Genomic_DNA"/>
</dbReference>
<dbReference type="Gene3D" id="1.10.10.10">
    <property type="entry name" value="Winged helix-like DNA-binding domain superfamily/Winged helix DNA-binding domain"/>
    <property type="match status" value="1"/>
</dbReference>
<dbReference type="AlphaFoldDB" id="A0A4Q7J8A8"/>
<comment type="caution">
    <text evidence="8">The sequence shown here is derived from an EMBL/GenBank/DDBJ whole genome shotgun (WGS) entry which is preliminary data.</text>
</comment>
<dbReference type="Pfam" id="PF08281">
    <property type="entry name" value="Sigma70_r4_2"/>
    <property type="match status" value="1"/>
</dbReference>
<evidence type="ECO:0000256" key="2">
    <source>
        <dbReference type="ARBA" id="ARBA00023015"/>
    </source>
</evidence>
<dbReference type="PANTHER" id="PTHR47756">
    <property type="entry name" value="BLL6612 PROTEIN-RELATED"/>
    <property type="match status" value="1"/>
</dbReference>
<proteinExistence type="inferred from homology"/>